<keyword evidence="2" id="KW-1185">Reference proteome</keyword>
<accession>A0A5S4EJN8</accession>
<organism evidence="1 2">
    <name type="scientific">Candidatus Accumulibacter phosphatis</name>
    <dbReference type="NCBI Taxonomy" id="327160"/>
    <lineage>
        <taxon>Bacteria</taxon>
        <taxon>Pseudomonadati</taxon>
        <taxon>Pseudomonadota</taxon>
        <taxon>Betaproteobacteria</taxon>
        <taxon>Candidatus Accumulibacter</taxon>
    </lineage>
</organism>
<name>A0A5S4EJN8_9PROT</name>
<dbReference type="EMBL" id="SWAD01000092">
    <property type="protein sequence ID" value="TMQ75486.1"/>
    <property type="molecule type" value="Genomic_DNA"/>
</dbReference>
<evidence type="ECO:0000313" key="1">
    <source>
        <dbReference type="EMBL" id="TMQ75486.1"/>
    </source>
</evidence>
<proteinExistence type="predicted"/>
<comment type="caution">
    <text evidence="1">The sequence shown here is derived from an EMBL/GenBank/DDBJ whole genome shotgun (WGS) entry which is preliminary data.</text>
</comment>
<dbReference type="Proteomes" id="UP000306324">
    <property type="component" value="Unassembled WGS sequence"/>
</dbReference>
<gene>
    <name evidence="1" type="ORF">ACCUM_1230</name>
</gene>
<sequence length="50" mass="5948">MFPQTQANEFRVEHEKAVWEKSICHRKGNILGIQRMDQNLTNWATVTFRS</sequence>
<evidence type="ECO:0000313" key="2">
    <source>
        <dbReference type="Proteomes" id="UP000306324"/>
    </source>
</evidence>
<dbReference type="AlphaFoldDB" id="A0A5S4EJN8"/>
<reference evidence="1 2" key="1">
    <citation type="submission" date="2019-04" db="EMBL/GenBank/DDBJ databases">
        <title>A novel phosphate-accumulating bacterium identified in bioreactor for phosphate removal from wastewater.</title>
        <authorList>
            <person name="Kotlyarov R.Y."/>
            <person name="Beletsky A.V."/>
            <person name="Kallistova A.Y."/>
            <person name="Dorofeev A.G."/>
            <person name="Nikolaev Y.Y."/>
            <person name="Pimenov N.V."/>
            <person name="Ravin N.V."/>
            <person name="Mardanov A.V."/>
        </authorList>
    </citation>
    <scope>NUCLEOTIDE SEQUENCE [LARGE SCALE GENOMIC DNA]</scope>
    <source>
        <strain evidence="1 2">Bin19</strain>
    </source>
</reference>
<protein>
    <submittedName>
        <fullName evidence="1">Uncharacterized protein</fullName>
    </submittedName>
</protein>